<evidence type="ECO:0000313" key="2">
    <source>
        <dbReference type="EMBL" id="PTB63949.1"/>
    </source>
</evidence>
<dbReference type="AlphaFoldDB" id="A0A2T4B3P9"/>
<dbReference type="OrthoDB" id="4892393at2759"/>
<dbReference type="Proteomes" id="UP000241546">
    <property type="component" value="Unassembled WGS sequence"/>
</dbReference>
<dbReference type="PANTHER" id="PTHR33112">
    <property type="entry name" value="DOMAIN PROTEIN, PUTATIVE-RELATED"/>
    <property type="match status" value="1"/>
</dbReference>
<dbReference type="PANTHER" id="PTHR33112:SF10">
    <property type="entry name" value="TOL"/>
    <property type="match status" value="1"/>
</dbReference>
<keyword evidence="3" id="KW-1185">Reference proteome</keyword>
<evidence type="ECO:0000259" key="1">
    <source>
        <dbReference type="Pfam" id="PF06985"/>
    </source>
</evidence>
<organism evidence="2 3">
    <name type="scientific">Trichoderma citrinoviride</name>
    <dbReference type="NCBI Taxonomy" id="58853"/>
    <lineage>
        <taxon>Eukaryota</taxon>
        <taxon>Fungi</taxon>
        <taxon>Dikarya</taxon>
        <taxon>Ascomycota</taxon>
        <taxon>Pezizomycotina</taxon>
        <taxon>Sordariomycetes</taxon>
        <taxon>Hypocreomycetidae</taxon>
        <taxon>Hypocreales</taxon>
        <taxon>Hypocreaceae</taxon>
        <taxon>Trichoderma</taxon>
    </lineage>
</organism>
<sequence>METLTPRFADVDHCLNTGVIEASTDSDTTWSTIRTWLADCTEHHTACSSARPAGPLPTRVIEITPGQPLKLVLASELVSSSPADYATLSHCWGSHMPLRLLTSNLSYLLREIPLEKLSKTFQHAVAIARRMEVTYLWIDSLCIIQDSASDWLAESATMASVYSNARFNISAAHAPDGNGGCFATRDPAAALAPLHVHVPWAGWGTSPGSRAVLERHWWRRHVDAAPLLQRAWVFQEQVLARRNLIFGDVEVLFVCRETVASEQFPSGIPERLWDALVEEFSGRNLTRGTDKLIAFSAVASQMRRHIRSDYLAGLWRVYLPGQLLWWINSMHAELQPRPECDYIAPSWSWAS</sequence>
<accession>A0A2T4B3P9</accession>
<dbReference type="InterPro" id="IPR010730">
    <property type="entry name" value="HET"/>
</dbReference>
<gene>
    <name evidence="2" type="ORF">BBK36DRAFT_1125415</name>
</gene>
<evidence type="ECO:0000313" key="3">
    <source>
        <dbReference type="Proteomes" id="UP000241546"/>
    </source>
</evidence>
<feature type="non-terminal residue" evidence="2">
    <location>
        <position position="351"/>
    </location>
</feature>
<proteinExistence type="predicted"/>
<dbReference type="RefSeq" id="XP_024747269.1">
    <property type="nucleotide sequence ID" value="XM_024891282.1"/>
</dbReference>
<name>A0A2T4B3P9_9HYPO</name>
<dbReference type="GeneID" id="36599400"/>
<reference evidence="3" key="1">
    <citation type="submission" date="2016-07" db="EMBL/GenBank/DDBJ databases">
        <title>Multiple horizontal gene transfer events from other fungi enriched the ability of initially mycotrophic Trichoderma (Ascomycota) to feed on dead plant biomass.</title>
        <authorList>
            <consortium name="DOE Joint Genome Institute"/>
            <person name="Atanasova L."/>
            <person name="Chenthamara K."/>
            <person name="Zhang J."/>
            <person name="Grujic M."/>
            <person name="Henrissat B."/>
            <person name="Kuo A."/>
            <person name="Aerts A."/>
            <person name="Salamov A."/>
            <person name="Lipzen A."/>
            <person name="Labutti K."/>
            <person name="Barry K."/>
            <person name="Miao Y."/>
            <person name="Rahimi M.J."/>
            <person name="Shen Q."/>
            <person name="Grigoriev I.V."/>
            <person name="Kubicek C.P."/>
            <person name="Druzhinina I.S."/>
        </authorList>
    </citation>
    <scope>NUCLEOTIDE SEQUENCE [LARGE SCALE GENOMIC DNA]</scope>
    <source>
        <strain evidence="3">TUCIM 6016</strain>
    </source>
</reference>
<protein>
    <submittedName>
        <fullName evidence="2">HET-domain-containing protein</fullName>
    </submittedName>
</protein>
<dbReference type="Pfam" id="PF06985">
    <property type="entry name" value="HET"/>
    <property type="match status" value="1"/>
</dbReference>
<dbReference type="EMBL" id="KZ680218">
    <property type="protein sequence ID" value="PTB63949.1"/>
    <property type="molecule type" value="Genomic_DNA"/>
</dbReference>
<feature type="domain" description="Heterokaryon incompatibility" evidence="1">
    <location>
        <begin position="85"/>
        <end position="236"/>
    </location>
</feature>